<keyword evidence="3" id="KW-0238">DNA-binding</keyword>
<keyword evidence="4" id="KW-0804">Transcription</keyword>
<dbReference type="SMART" id="SM00345">
    <property type="entry name" value="HTH_GNTR"/>
    <property type="match status" value="1"/>
</dbReference>
<accession>A0AAE3DZC7</accession>
<dbReference type="Proteomes" id="UP001198242">
    <property type="component" value="Unassembled WGS sequence"/>
</dbReference>
<dbReference type="RefSeq" id="WP_308456432.1">
    <property type="nucleotide sequence ID" value="NZ_JAJEQM010000009.1"/>
</dbReference>
<dbReference type="InterPro" id="IPR036388">
    <property type="entry name" value="WH-like_DNA-bd_sf"/>
</dbReference>
<dbReference type="InterPro" id="IPR046335">
    <property type="entry name" value="LacI/GalR-like_sensor"/>
</dbReference>
<evidence type="ECO:0000256" key="4">
    <source>
        <dbReference type="ARBA" id="ARBA00023163"/>
    </source>
</evidence>
<keyword evidence="2" id="KW-0805">Transcription regulation</keyword>
<evidence type="ECO:0000259" key="5">
    <source>
        <dbReference type="PROSITE" id="PS50949"/>
    </source>
</evidence>
<evidence type="ECO:0000256" key="3">
    <source>
        <dbReference type="ARBA" id="ARBA00023125"/>
    </source>
</evidence>
<dbReference type="AlphaFoldDB" id="A0AAE3DZC7"/>
<dbReference type="EMBL" id="JAJEQM010000009">
    <property type="protein sequence ID" value="MCC2210647.1"/>
    <property type="molecule type" value="Genomic_DNA"/>
</dbReference>
<evidence type="ECO:0000256" key="2">
    <source>
        <dbReference type="ARBA" id="ARBA00023015"/>
    </source>
</evidence>
<protein>
    <submittedName>
        <fullName evidence="6">Substrate-binding domain-containing protein</fullName>
    </submittedName>
</protein>
<dbReference type="PROSITE" id="PS50949">
    <property type="entry name" value="HTH_GNTR"/>
    <property type="match status" value="1"/>
</dbReference>
<dbReference type="CDD" id="cd07377">
    <property type="entry name" value="WHTH_GntR"/>
    <property type="match status" value="1"/>
</dbReference>
<sequence length="385" mass="43714">MSDKKPLYKQIMDKLKERIKSGDFEYDAPFVTEDRITKEYGVSRITAIRALEELEHDGLINRKRGSGSFVSKNAMSILGKNKEDNAAVTIHKKNRDISLVALVMPFDIKLGNMFKCFDGINSVLNKENCFVSIYNANRSVENEEKILRSLLEQGIDGVICYPVRGGRNFEVYNQFLVKKIPLVLIDNYIENMPMSYIVSDNSGGGKALCEYALEHGHKKIGFFCRGRVNETISIRDRYMGYAAALEEKGLGVNLDYVYANIDDKYEMLTEEERQQYGDVENYLKTIVNRMHEQGISCVLCQNDWVAIQVYNCCKALDISVPNEMCIMGFDNISELDEMDGGNKIITVEQNFFELGVKAGETVLREINGEMPGIKYIVPVKIAVRN</sequence>
<dbReference type="InterPro" id="IPR028082">
    <property type="entry name" value="Peripla_BP_I"/>
</dbReference>
<dbReference type="PANTHER" id="PTHR30146:SF148">
    <property type="entry name" value="HTH-TYPE TRANSCRIPTIONAL REPRESSOR PURR-RELATED"/>
    <property type="match status" value="1"/>
</dbReference>
<dbReference type="Gene3D" id="1.10.10.10">
    <property type="entry name" value="Winged helix-like DNA-binding domain superfamily/Winged helix DNA-binding domain"/>
    <property type="match status" value="1"/>
</dbReference>
<keyword evidence="7" id="KW-1185">Reference proteome</keyword>
<keyword evidence="1" id="KW-0678">Repressor</keyword>
<dbReference type="InterPro" id="IPR000524">
    <property type="entry name" value="Tscrpt_reg_HTH_GntR"/>
</dbReference>
<gene>
    <name evidence="6" type="ORF">LKE05_07575</name>
</gene>
<evidence type="ECO:0000313" key="6">
    <source>
        <dbReference type="EMBL" id="MCC2210647.1"/>
    </source>
</evidence>
<reference evidence="6 7" key="1">
    <citation type="submission" date="2021-10" db="EMBL/GenBank/DDBJ databases">
        <title>Anaerobic single-cell dispensing facilitates the cultivation of human gut bacteria.</title>
        <authorList>
            <person name="Afrizal A."/>
        </authorList>
    </citation>
    <scope>NUCLEOTIDE SEQUENCE [LARGE SCALE GENOMIC DNA]</scope>
    <source>
        <strain evidence="6 7">CLA-AA-H232</strain>
    </source>
</reference>
<name>A0AAE3DZC7_9FIRM</name>
<feature type="domain" description="HTH gntR-type" evidence="5">
    <location>
        <begin position="5"/>
        <end position="73"/>
    </location>
</feature>
<organism evidence="6 7">
    <name type="scientific">Hominilimicola fabiformis</name>
    <dbReference type="NCBI Taxonomy" id="2885356"/>
    <lineage>
        <taxon>Bacteria</taxon>
        <taxon>Bacillati</taxon>
        <taxon>Bacillota</taxon>
        <taxon>Clostridia</taxon>
        <taxon>Eubacteriales</taxon>
        <taxon>Oscillospiraceae</taxon>
        <taxon>Hominilimicola</taxon>
    </lineage>
</organism>
<dbReference type="PANTHER" id="PTHR30146">
    <property type="entry name" value="LACI-RELATED TRANSCRIPTIONAL REPRESSOR"/>
    <property type="match status" value="1"/>
</dbReference>
<dbReference type="GO" id="GO:0000976">
    <property type="term" value="F:transcription cis-regulatory region binding"/>
    <property type="evidence" value="ECO:0007669"/>
    <property type="project" value="TreeGrafter"/>
</dbReference>
<evidence type="ECO:0000256" key="1">
    <source>
        <dbReference type="ARBA" id="ARBA00022491"/>
    </source>
</evidence>
<dbReference type="Gene3D" id="3.40.50.2300">
    <property type="match status" value="2"/>
</dbReference>
<dbReference type="Pfam" id="PF13377">
    <property type="entry name" value="Peripla_BP_3"/>
    <property type="match status" value="1"/>
</dbReference>
<dbReference type="GO" id="GO:0003700">
    <property type="term" value="F:DNA-binding transcription factor activity"/>
    <property type="evidence" value="ECO:0007669"/>
    <property type="project" value="InterPro"/>
</dbReference>
<dbReference type="InterPro" id="IPR036390">
    <property type="entry name" value="WH_DNA-bd_sf"/>
</dbReference>
<dbReference type="Pfam" id="PF00392">
    <property type="entry name" value="GntR"/>
    <property type="match status" value="1"/>
</dbReference>
<dbReference type="SUPFAM" id="SSF46785">
    <property type="entry name" value="Winged helix' DNA-binding domain"/>
    <property type="match status" value="1"/>
</dbReference>
<comment type="caution">
    <text evidence="6">The sequence shown here is derived from an EMBL/GenBank/DDBJ whole genome shotgun (WGS) entry which is preliminary data.</text>
</comment>
<dbReference type="SUPFAM" id="SSF53822">
    <property type="entry name" value="Periplasmic binding protein-like I"/>
    <property type="match status" value="1"/>
</dbReference>
<proteinExistence type="predicted"/>
<evidence type="ECO:0000313" key="7">
    <source>
        <dbReference type="Proteomes" id="UP001198242"/>
    </source>
</evidence>